<protein>
    <submittedName>
        <fullName evidence="1">Uncharacterized protein</fullName>
    </submittedName>
</protein>
<evidence type="ECO:0000313" key="1">
    <source>
        <dbReference type="EMBL" id="KKN32952.1"/>
    </source>
</evidence>
<reference evidence="1" key="1">
    <citation type="journal article" date="2015" name="Nature">
        <title>Complex archaea that bridge the gap between prokaryotes and eukaryotes.</title>
        <authorList>
            <person name="Spang A."/>
            <person name="Saw J.H."/>
            <person name="Jorgensen S.L."/>
            <person name="Zaremba-Niedzwiedzka K."/>
            <person name="Martijn J."/>
            <person name="Lind A.E."/>
            <person name="van Eijk R."/>
            <person name="Schleper C."/>
            <person name="Guy L."/>
            <person name="Ettema T.J."/>
        </authorList>
    </citation>
    <scope>NUCLEOTIDE SEQUENCE</scope>
</reference>
<accession>A0A0F9Q7H6</accession>
<comment type="caution">
    <text evidence="1">The sequence shown here is derived from an EMBL/GenBank/DDBJ whole genome shotgun (WGS) entry which is preliminary data.</text>
</comment>
<proteinExistence type="predicted"/>
<sequence length="79" mass="8811">MAEIIPSIPLSEFKKLKSEQIRRLKSAEITSDGEYLFTFVNGMTEPSGFLRTTSEYRCGEANAVGGETLEEILREVVPV</sequence>
<dbReference type="EMBL" id="LAZR01002216">
    <property type="protein sequence ID" value="KKN32952.1"/>
    <property type="molecule type" value="Genomic_DNA"/>
</dbReference>
<organism evidence="1">
    <name type="scientific">marine sediment metagenome</name>
    <dbReference type="NCBI Taxonomy" id="412755"/>
    <lineage>
        <taxon>unclassified sequences</taxon>
        <taxon>metagenomes</taxon>
        <taxon>ecological metagenomes</taxon>
    </lineage>
</organism>
<name>A0A0F9Q7H6_9ZZZZ</name>
<dbReference type="AlphaFoldDB" id="A0A0F9Q7H6"/>
<gene>
    <name evidence="1" type="ORF">LCGC14_0808610</name>
</gene>